<dbReference type="RefSeq" id="WP_230843310.1">
    <property type="nucleotide sequence ID" value="NZ_CP063845.1"/>
</dbReference>
<evidence type="ECO:0000259" key="7">
    <source>
        <dbReference type="Pfam" id="PF04138"/>
    </source>
</evidence>
<dbReference type="EMBL" id="CP063845">
    <property type="protein sequence ID" value="UFP96066.1"/>
    <property type="molecule type" value="Genomic_DNA"/>
</dbReference>
<organism evidence="8 9">
    <name type="scientific">Gloeobacter morelensis MG652769</name>
    <dbReference type="NCBI Taxonomy" id="2781736"/>
    <lineage>
        <taxon>Bacteria</taxon>
        <taxon>Bacillati</taxon>
        <taxon>Cyanobacteriota</taxon>
        <taxon>Cyanophyceae</taxon>
        <taxon>Gloeobacterales</taxon>
        <taxon>Gloeobacteraceae</taxon>
        <taxon>Gloeobacter</taxon>
        <taxon>Gloeobacter morelensis</taxon>
    </lineage>
</organism>
<evidence type="ECO:0000256" key="6">
    <source>
        <dbReference type="SAM" id="Phobius"/>
    </source>
</evidence>
<keyword evidence="9" id="KW-1185">Reference proteome</keyword>
<evidence type="ECO:0000256" key="4">
    <source>
        <dbReference type="ARBA" id="ARBA00022989"/>
    </source>
</evidence>
<dbReference type="Proteomes" id="UP001054846">
    <property type="component" value="Chromosome"/>
</dbReference>
<reference evidence="8 9" key="1">
    <citation type="journal article" date="2021" name="Genome Biol. Evol.">
        <title>Complete Genome Sequencing of a Novel Gloeobacter Species from a Waterfall Cave in Mexico.</title>
        <authorList>
            <person name="Saw J.H."/>
            <person name="Cardona T."/>
            <person name="Montejano G."/>
        </authorList>
    </citation>
    <scope>NUCLEOTIDE SEQUENCE [LARGE SCALE GENOMIC DNA]</scope>
    <source>
        <strain evidence="8">MG652769</strain>
    </source>
</reference>
<comment type="subcellular location">
    <subcellularLocation>
        <location evidence="1">Membrane</location>
        <topology evidence="1">Multi-pass membrane protein</topology>
    </subcellularLocation>
</comment>
<gene>
    <name evidence="8" type="ORF">ISF26_07605</name>
</gene>
<evidence type="ECO:0000313" key="9">
    <source>
        <dbReference type="Proteomes" id="UP001054846"/>
    </source>
</evidence>
<comment type="similarity">
    <text evidence="2">Belongs to the GtrA family.</text>
</comment>
<feature type="transmembrane region" description="Helical" evidence="6">
    <location>
        <begin position="21"/>
        <end position="41"/>
    </location>
</feature>
<feature type="transmembrane region" description="Helical" evidence="6">
    <location>
        <begin position="113"/>
        <end position="132"/>
    </location>
</feature>
<dbReference type="InterPro" id="IPR051401">
    <property type="entry name" value="GtrA_CellWall_Glycosyl"/>
</dbReference>
<keyword evidence="3 6" id="KW-0812">Transmembrane</keyword>
<dbReference type="PANTHER" id="PTHR38459:SF1">
    <property type="entry name" value="PROPHAGE BACTOPRENOL-LINKED GLUCOSE TRANSLOCASE HOMOLOG"/>
    <property type="match status" value="1"/>
</dbReference>
<feature type="transmembrane region" description="Helical" evidence="6">
    <location>
        <begin position="85"/>
        <end position="107"/>
    </location>
</feature>
<dbReference type="InterPro" id="IPR007267">
    <property type="entry name" value="GtrA_DPMS_TM"/>
</dbReference>
<sequence>MAGKTESARWREWSQPLRYGAVGLVNTAIDWVGYALGIALLPQGVDAWIKGASFLAGVLSSYFFNARWTFREQFQASDRCAGRALGRFLVVSGVCLALNTATFALVFSGWQAGRWAALAAATAVTFVCGFWLNRVWTFR</sequence>
<evidence type="ECO:0000256" key="2">
    <source>
        <dbReference type="ARBA" id="ARBA00009399"/>
    </source>
</evidence>
<evidence type="ECO:0000256" key="3">
    <source>
        <dbReference type="ARBA" id="ARBA00022692"/>
    </source>
</evidence>
<accession>A0ABY3PR20</accession>
<protein>
    <submittedName>
        <fullName evidence="8">GtrA family protein</fullName>
    </submittedName>
</protein>
<feature type="domain" description="GtrA/DPMS transmembrane" evidence="7">
    <location>
        <begin position="18"/>
        <end position="138"/>
    </location>
</feature>
<proteinExistence type="inferred from homology"/>
<feature type="transmembrane region" description="Helical" evidence="6">
    <location>
        <begin position="47"/>
        <end position="64"/>
    </location>
</feature>
<evidence type="ECO:0000256" key="5">
    <source>
        <dbReference type="ARBA" id="ARBA00023136"/>
    </source>
</evidence>
<evidence type="ECO:0000313" key="8">
    <source>
        <dbReference type="EMBL" id="UFP96066.1"/>
    </source>
</evidence>
<dbReference type="PANTHER" id="PTHR38459">
    <property type="entry name" value="PROPHAGE BACTOPRENOL-LINKED GLUCOSE TRANSLOCASE HOMOLOG"/>
    <property type="match status" value="1"/>
</dbReference>
<keyword evidence="4 6" id="KW-1133">Transmembrane helix</keyword>
<keyword evidence="5 6" id="KW-0472">Membrane</keyword>
<name>A0ABY3PR20_9CYAN</name>
<dbReference type="Pfam" id="PF04138">
    <property type="entry name" value="GtrA_DPMS_TM"/>
    <property type="match status" value="1"/>
</dbReference>
<evidence type="ECO:0000256" key="1">
    <source>
        <dbReference type="ARBA" id="ARBA00004141"/>
    </source>
</evidence>